<sequence length="84" mass="8848">MSTVIIRYGSGNETHAVEVDLDAYAAFLKEEGQANGIHVVAGGLSFSMRHPGELFAFPAVDGRTIIVNPVHVISVEEPPAAGSE</sequence>
<name>G2PHL2_STRV4</name>
<protein>
    <submittedName>
        <fullName evidence="1">Uncharacterized protein</fullName>
    </submittedName>
</protein>
<keyword evidence="1" id="KW-0614">Plasmid</keyword>
<gene>
    <name evidence="1" type="ORF">Strvi_0242</name>
</gene>
<dbReference type="HOGENOM" id="CLU_2526241_0_0_11"/>
<accession>G2PHL2</accession>
<dbReference type="EMBL" id="CP002996">
    <property type="protein sequence ID" value="AEM89015.1"/>
    <property type="molecule type" value="Genomic_DNA"/>
</dbReference>
<reference evidence="1" key="1">
    <citation type="submission" date="2011-08" db="EMBL/GenBank/DDBJ databases">
        <title>Complete sequence of plasmid 2 of Streptomyces violaceusniger Tu 4113.</title>
        <authorList>
            <consortium name="US DOE Joint Genome Institute"/>
            <person name="Lucas S."/>
            <person name="Han J."/>
            <person name="Lapidus A."/>
            <person name="Cheng J.-F."/>
            <person name="Goodwin L."/>
            <person name="Pitluck S."/>
            <person name="Peters L."/>
            <person name="Ivanova N."/>
            <person name="Daligault H."/>
            <person name="Detter J.C."/>
            <person name="Han C."/>
            <person name="Tapia R."/>
            <person name="Land M."/>
            <person name="Hauser L."/>
            <person name="Kyrpides N."/>
            <person name="Ivanova N."/>
            <person name="Pagani I."/>
            <person name="Hagen A."/>
            <person name="Katz L."/>
            <person name="Fiedler H.-P."/>
            <person name="Keasling J."/>
            <person name="Fortman J."/>
            <person name="Woyke T."/>
        </authorList>
    </citation>
    <scope>NUCLEOTIDE SEQUENCE [LARGE SCALE GENOMIC DNA]</scope>
    <source>
        <strain evidence="1">Tu 4113</strain>
        <plasmid evidence="1">pSTRVI02</plasmid>
    </source>
</reference>
<organism evidence="1 2">
    <name type="scientific">Streptomyces violaceusniger (strain Tu 4113)</name>
    <dbReference type="NCBI Taxonomy" id="653045"/>
    <lineage>
        <taxon>Bacteria</taxon>
        <taxon>Bacillati</taxon>
        <taxon>Actinomycetota</taxon>
        <taxon>Actinomycetes</taxon>
        <taxon>Kitasatosporales</taxon>
        <taxon>Streptomycetaceae</taxon>
        <taxon>Streptomyces</taxon>
        <taxon>Streptomyces violaceusniger group</taxon>
    </lineage>
</organism>
<geneLocation type="plasmid" evidence="1 2">
    <name>pSTRVI02</name>
</geneLocation>
<dbReference type="Proteomes" id="UP000008703">
    <property type="component" value="Plasmid pSTRVI02"/>
</dbReference>
<dbReference type="AlphaFoldDB" id="G2PHL2"/>
<evidence type="ECO:0000313" key="2">
    <source>
        <dbReference type="Proteomes" id="UP000008703"/>
    </source>
</evidence>
<proteinExistence type="predicted"/>
<keyword evidence="2" id="KW-1185">Reference proteome</keyword>
<evidence type="ECO:0000313" key="1">
    <source>
        <dbReference type="EMBL" id="AEM89015.1"/>
    </source>
</evidence>
<dbReference type="KEGG" id="svl:Strvi_0242"/>
<dbReference type="RefSeq" id="WP_014043950.1">
    <property type="nucleotide sequence ID" value="NC_015952.1"/>
</dbReference>